<evidence type="ECO:0000313" key="2">
    <source>
        <dbReference type="Proteomes" id="UP001497535"/>
    </source>
</evidence>
<reference evidence="1" key="1">
    <citation type="submission" date="2023-11" db="EMBL/GenBank/DDBJ databases">
        <authorList>
            <person name="Poullet M."/>
        </authorList>
    </citation>
    <scope>NUCLEOTIDE SEQUENCE</scope>
    <source>
        <strain evidence="1">E1834</strain>
    </source>
</reference>
<evidence type="ECO:0000313" key="1">
    <source>
        <dbReference type="EMBL" id="CAK5018687.1"/>
    </source>
</evidence>
<dbReference type="Proteomes" id="UP001497535">
    <property type="component" value="Unassembled WGS sequence"/>
</dbReference>
<name>A0ACB0XV37_MELEN</name>
<dbReference type="EMBL" id="CAVMJV010000003">
    <property type="protein sequence ID" value="CAK5018687.1"/>
    <property type="molecule type" value="Genomic_DNA"/>
</dbReference>
<accession>A0ACB0XV37</accession>
<protein>
    <submittedName>
        <fullName evidence="1">Uncharacterized protein</fullName>
    </submittedName>
</protein>
<proteinExistence type="predicted"/>
<comment type="caution">
    <text evidence="1">The sequence shown here is derived from an EMBL/GenBank/DDBJ whole genome shotgun (WGS) entry which is preliminary data.</text>
</comment>
<keyword evidence="2" id="KW-1185">Reference proteome</keyword>
<gene>
    <name evidence="1" type="ORF">MENTE1834_LOCUS3908</name>
</gene>
<organism evidence="1 2">
    <name type="scientific">Meloidogyne enterolobii</name>
    <name type="common">Root-knot nematode worm</name>
    <name type="synonym">Meloidogyne mayaguensis</name>
    <dbReference type="NCBI Taxonomy" id="390850"/>
    <lineage>
        <taxon>Eukaryota</taxon>
        <taxon>Metazoa</taxon>
        <taxon>Ecdysozoa</taxon>
        <taxon>Nematoda</taxon>
        <taxon>Chromadorea</taxon>
        <taxon>Rhabditida</taxon>
        <taxon>Tylenchina</taxon>
        <taxon>Tylenchomorpha</taxon>
        <taxon>Tylenchoidea</taxon>
        <taxon>Meloidogynidae</taxon>
        <taxon>Meloidogyninae</taxon>
        <taxon>Meloidogyne</taxon>
    </lineage>
</organism>
<sequence>MSLLNNQSSCSSCSLQVRIQQLENDNNEMQINLQQSNERIAEHVNFVEKYVKIYAPPPILTSYKIIIN</sequence>